<organism evidence="2 3">
    <name type="scientific">Sphingomonas alpina</name>
    <dbReference type="NCBI Taxonomy" id="653931"/>
    <lineage>
        <taxon>Bacteria</taxon>
        <taxon>Pseudomonadati</taxon>
        <taxon>Pseudomonadota</taxon>
        <taxon>Alphaproteobacteria</taxon>
        <taxon>Sphingomonadales</taxon>
        <taxon>Sphingomonadaceae</taxon>
        <taxon>Sphingomonas</taxon>
    </lineage>
</organism>
<accession>A0A7H0LMD7</accession>
<sequence length="115" mass="11851">MRRKSIFAMLAMVSLYSIPTPALAQSYPDVDTYASQQCGNGRWDYLGYGDYDQCYAAAVNYYYQQTGGGGPVGGDGGGGGGGSGGGTFIGDIPGYNGNNGCTAKTRLCDSGQDPS</sequence>
<proteinExistence type="predicted"/>
<dbReference type="EMBL" id="CP061038">
    <property type="protein sequence ID" value="QNQ10840.1"/>
    <property type="molecule type" value="Genomic_DNA"/>
</dbReference>
<evidence type="ECO:0000313" key="2">
    <source>
        <dbReference type="EMBL" id="QNQ10840.1"/>
    </source>
</evidence>
<evidence type="ECO:0000256" key="1">
    <source>
        <dbReference type="SAM" id="SignalP"/>
    </source>
</evidence>
<feature type="signal peptide" evidence="1">
    <location>
        <begin position="1"/>
        <end position="24"/>
    </location>
</feature>
<evidence type="ECO:0000313" key="3">
    <source>
        <dbReference type="Proteomes" id="UP000516148"/>
    </source>
</evidence>
<dbReference type="AlphaFoldDB" id="A0A7H0LMD7"/>
<gene>
    <name evidence="2" type="ORF">H3Z74_06540</name>
</gene>
<reference evidence="2 3" key="1">
    <citation type="submission" date="2020-09" db="EMBL/GenBank/DDBJ databases">
        <title>Sphingomonas sp., a new species isolated from pork steak.</title>
        <authorList>
            <person name="Heidler von Heilborn D."/>
        </authorList>
    </citation>
    <scope>NUCLEOTIDE SEQUENCE [LARGE SCALE GENOMIC DNA]</scope>
    <source>
        <strain evidence="3">S8-3T</strain>
    </source>
</reference>
<dbReference type="RefSeq" id="WP_187763130.1">
    <property type="nucleotide sequence ID" value="NZ_CP061038.1"/>
</dbReference>
<keyword evidence="3" id="KW-1185">Reference proteome</keyword>
<keyword evidence="1" id="KW-0732">Signal</keyword>
<dbReference type="KEGG" id="spap:H3Z74_06540"/>
<feature type="chain" id="PRO_5028897813" evidence="1">
    <location>
        <begin position="25"/>
        <end position="115"/>
    </location>
</feature>
<protein>
    <submittedName>
        <fullName evidence="2">Uncharacterized protein</fullName>
    </submittedName>
</protein>
<dbReference type="Proteomes" id="UP000516148">
    <property type="component" value="Chromosome"/>
</dbReference>
<name>A0A7H0LMD7_9SPHN</name>